<feature type="compositionally biased region" description="Acidic residues" evidence="1">
    <location>
        <begin position="16"/>
        <end position="26"/>
    </location>
</feature>
<evidence type="ECO:0000313" key="2">
    <source>
        <dbReference type="EMBL" id="CAE7350659.1"/>
    </source>
</evidence>
<dbReference type="OrthoDB" id="445617at2759"/>
<protein>
    <submittedName>
        <fullName evidence="2">Uncharacterized protein</fullName>
    </submittedName>
</protein>
<feature type="compositionally biased region" description="Polar residues" evidence="1">
    <location>
        <begin position="89"/>
        <end position="99"/>
    </location>
</feature>
<feature type="compositionally biased region" description="Low complexity" evidence="1">
    <location>
        <begin position="37"/>
        <end position="51"/>
    </location>
</feature>
<dbReference type="Proteomes" id="UP000649617">
    <property type="component" value="Unassembled WGS sequence"/>
</dbReference>
<accession>A0A812PE16</accession>
<name>A0A812PE16_SYMPI</name>
<evidence type="ECO:0000313" key="3">
    <source>
        <dbReference type="Proteomes" id="UP000649617"/>
    </source>
</evidence>
<dbReference type="EMBL" id="CAJNIZ010013540">
    <property type="protein sequence ID" value="CAE7350659.1"/>
    <property type="molecule type" value="Genomic_DNA"/>
</dbReference>
<dbReference type="AlphaFoldDB" id="A0A812PE16"/>
<feature type="region of interest" description="Disordered" evidence="1">
    <location>
        <begin position="1"/>
        <end position="106"/>
    </location>
</feature>
<organism evidence="2 3">
    <name type="scientific">Symbiodinium pilosum</name>
    <name type="common">Dinoflagellate</name>
    <dbReference type="NCBI Taxonomy" id="2952"/>
    <lineage>
        <taxon>Eukaryota</taxon>
        <taxon>Sar</taxon>
        <taxon>Alveolata</taxon>
        <taxon>Dinophyceae</taxon>
        <taxon>Suessiales</taxon>
        <taxon>Symbiodiniaceae</taxon>
        <taxon>Symbiodinium</taxon>
    </lineage>
</organism>
<feature type="compositionally biased region" description="Polar residues" evidence="1">
    <location>
        <begin position="238"/>
        <end position="253"/>
    </location>
</feature>
<reference evidence="2" key="1">
    <citation type="submission" date="2021-02" db="EMBL/GenBank/DDBJ databases">
        <authorList>
            <person name="Dougan E. K."/>
            <person name="Rhodes N."/>
            <person name="Thang M."/>
            <person name="Chan C."/>
        </authorList>
    </citation>
    <scope>NUCLEOTIDE SEQUENCE</scope>
</reference>
<keyword evidence="3" id="KW-1185">Reference proteome</keyword>
<gene>
    <name evidence="2" type="ORF">SPIL2461_LOCUS8323</name>
</gene>
<feature type="region of interest" description="Disordered" evidence="1">
    <location>
        <begin position="210"/>
        <end position="253"/>
    </location>
</feature>
<feature type="non-terminal residue" evidence="2">
    <location>
        <position position="1"/>
    </location>
</feature>
<evidence type="ECO:0000256" key="1">
    <source>
        <dbReference type="SAM" id="MobiDB-lite"/>
    </source>
</evidence>
<feature type="compositionally biased region" description="Basic and acidic residues" evidence="1">
    <location>
        <begin position="52"/>
        <end position="62"/>
    </location>
</feature>
<feature type="compositionally biased region" description="Acidic residues" evidence="1">
    <location>
        <begin position="74"/>
        <end position="84"/>
    </location>
</feature>
<proteinExistence type="predicted"/>
<sequence>MAAEPSEAASEGDNAALEETEADQDEAVAKETNAEMAAQAASDDAIPQADPEVAKEKRRVAEEAPMGAEPSEAVSEEEDAEMATEDVHSASSFAMQQAEQKAAEDELPWHHHKVSCQISLPEVLEETAAELFQEAGIEAMEQFFHTKHGVQLRIAPRPWTGTLDGVWFKVDKALQADLLNVIREICKDQPKSASQICFKFSAEVPAEREHAAHGGEAEAAQAVSEEEDAEMATEAVHSASSFAMQQAEQKAAE</sequence>
<comment type="caution">
    <text evidence="2">The sequence shown here is derived from an EMBL/GenBank/DDBJ whole genome shotgun (WGS) entry which is preliminary data.</text>
</comment>